<keyword evidence="1" id="KW-0238">DNA-binding</keyword>
<dbReference type="Gene3D" id="1.10.260.40">
    <property type="entry name" value="lambda repressor-like DNA-binding domains"/>
    <property type="match status" value="1"/>
</dbReference>
<protein>
    <submittedName>
        <fullName evidence="4">Helix-turn-helix domain-containing protein</fullName>
    </submittedName>
</protein>
<keyword evidence="2" id="KW-0812">Transmembrane</keyword>
<dbReference type="InterPro" id="IPR001387">
    <property type="entry name" value="Cro/C1-type_HTH"/>
</dbReference>
<feature type="transmembrane region" description="Helical" evidence="2">
    <location>
        <begin position="227"/>
        <end position="248"/>
    </location>
</feature>
<dbReference type="PANTHER" id="PTHR46558">
    <property type="entry name" value="TRACRIPTIONAL REGULATORY PROTEIN-RELATED-RELATED"/>
    <property type="match status" value="1"/>
</dbReference>
<feature type="domain" description="HTH cro/C1-type" evidence="3">
    <location>
        <begin position="7"/>
        <end position="61"/>
    </location>
</feature>
<name>A0ABT2SPZ8_9FIRM</name>
<dbReference type="SMART" id="SM00530">
    <property type="entry name" value="HTH_XRE"/>
    <property type="match status" value="1"/>
</dbReference>
<keyword evidence="5" id="KW-1185">Reference proteome</keyword>
<comment type="caution">
    <text evidence="4">The sequence shown here is derived from an EMBL/GenBank/DDBJ whole genome shotgun (WGS) entry which is preliminary data.</text>
</comment>
<evidence type="ECO:0000259" key="3">
    <source>
        <dbReference type="PROSITE" id="PS50943"/>
    </source>
</evidence>
<dbReference type="Pfam" id="PF01381">
    <property type="entry name" value="HTH_3"/>
    <property type="match status" value="1"/>
</dbReference>
<accession>A0ABT2SPZ8</accession>
<proteinExistence type="predicted"/>
<feature type="transmembrane region" description="Helical" evidence="2">
    <location>
        <begin position="304"/>
        <end position="327"/>
    </location>
</feature>
<sequence length="331" mass="37221">MILSEKITEERKKNGWSQEELAEKLSVSRQAVSKWESAQSTPDLQKIIRMAELFQVSTDYLLRDEIEVESNQGSTEYGSAEERSVHMVSMEEANEILNWKRKLAPRMAGAVALCILSPVLLIFLLGLADSHIWGLRENMATGVGLTILMIMVATAVFIFITGGLQGKTYEYLEFEQIETAYGVTGLVKEKRKEYESCFLKGMAIGVVLCILAVIPLFMVMAMEAPDYVVTASVSLLLILVARGVYLIVRVCIIKGSYDMLLQEGDYSRKEKQVKKKKDTFASIYWCTATAIYLGWSFWTQRWDFTWLVWPVAGVLFGAVSAIISITVKEGE</sequence>
<dbReference type="InterPro" id="IPR010982">
    <property type="entry name" value="Lambda_DNA-bd_dom_sf"/>
</dbReference>
<dbReference type="CDD" id="cd00093">
    <property type="entry name" value="HTH_XRE"/>
    <property type="match status" value="1"/>
</dbReference>
<dbReference type="EMBL" id="JAOQKE010000028">
    <property type="protein sequence ID" value="MCU6726556.1"/>
    <property type="molecule type" value="Genomic_DNA"/>
</dbReference>
<dbReference type="Proteomes" id="UP001652338">
    <property type="component" value="Unassembled WGS sequence"/>
</dbReference>
<organism evidence="4 5">
    <name type="scientific">Muricoprocola aceti</name>
    <dbReference type="NCBI Taxonomy" id="2981772"/>
    <lineage>
        <taxon>Bacteria</taxon>
        <taxon>Bacillati</taxon>
        <taxon>Bacillota</taxon>
        <taxon>Clostridia</taxon>
        <taxon>Lachnospirales</taxon>
        <taxon>Lachnospiraceae</taxon>
        <taxon>Muricoprocola</taxon>
    </lineage>
</organism>
<gene>
    <name evidence="4" type="ORF">OCV47_14710</name>
</gene>
<dbReference type="SUPFAM" id="SSF47413">
    <property type="entry name" value="lambda repressor-like DNA-binding domains"/>
    <property type="match status" value="1"/>
</dbReference>
<evidence type="ECO:0000256" key="1">
    <source>
        <dbReference type="ARBA" id="ARBA00023125"/>
    </source>
</evidence>
<feature type="transmembrane region" description="Helical" evidence="2">
    <location>
        <begin position="198"/>
        <end position="221"/>
    </location>
</feature>
<keyword evidence="2" id="KW-0472">Membrane</keyword>
<dbReference type="PROSITE" id="PS50943">
    <property type="entry name" value="HTH_CROC1"/>
    <property type="match status" value="1"/>
</dbReference>
<evidence type="ECO:0000256" key="2">
    <source>
        <dbReference type="SAM" id="Phobius"/>
    </source>
</evidence>
<reference evidence="4 5" key="1">
    <citation type="journal article" date="2021" name="ISME Commun">
        <title>Automated analysis of genomic sequences facilitates high-throughput and comprehensive description of bacteria.</title>
        <authorList>
            <person name="Hitch T.C.A."/>
        </authorList>
    </citation>
    <scope>NUCLEOTIDE SEQUENCE [LARGE SCALE GENOMIC DNA]</scope>
    <source>
        <strain evidence="4 5">Sanger_29</strain>
    </source>
</reference>
<feature type="transmembrane region" description="Helical" evidence="2">
    <location>
        <begin position="107"/>
        <end position="127"/>
    </location>
</feature>
<dbReference type="RefSeq" id="WP_262655811.1">
    <property type="nucleotide sequence ID" value="NZ_JAOQKE010000028.1"/>
</dbReference>
<feature type="transmembrane region" description="Helical" evidence="2">
    <location>
        <begin position="139"/>
        <end position="160"/>
    </location>
</feature>
<dbReference type="PANTHER" id="PTHR46558:SF4">
    <property type="entry name" value="DNA-BIDING PHAGE PROTEIN"/>
    <property type="match status" value="1"/>
</dbReference>
<evidence type="ECO:0000313" key="4">
    <source>
        <dbReference type="EMBL" id="MCU6726556.1"/>
    </source>
</evidence>
<keyword evidence="2" id="KW-1133">Transmembrane helix</keyword>
<evidence type="ECO:0000313" key="5">
    <source>
        <dbReference type="Proteomes" id="UP001652338"/>
    </source>
</evidence>
<feature type="transmembrane region" description="Helical" evidence="2">
    <location>
        <begin position="279"/>
        <end position="298"/>
    </location>
</feature>